<feature type="region of interest" description="Disordered" evidence="5">
    <location>
        <begin position="406"/>
        <end position="596"/>
    </location>
</feature>
<feature type="zinc finger region" description="C3H1-type" evidence="4">
    <location>
        <begin position="117"/>
        <end position="144"/>
    </location>
</feature>
<organism evidence="7 8">
    <name type="scientific">Orbilia brochopaga</name>
    <dbReference type="NCBI Taxonomy" id="3140254"/>
    <lineage>
        <taxon>Eukaryota</taxon>
        <taxon>Fungi</taxon>
        <taxon>Dikarya</taxon>
        <taxon>Ascomycota</taxon>
        <taxon>Pezizomycotina</taxon>
        <taxon>Orbiliomycetes</taxon>
        <taxon>Orbiliales</taxon>
        <taxon>Orbiliaceae</taxon>
        <taxon>Orbilia</taxon>
    </lineage>
</organism>
<feature type="compositionally biased region" description="Polar residues" evidence="5">
    <location>
        <begin position="500"/>
        <end position="513"/>
    </location>
</feature>
<feature type="compositionally biased region" description="Polar residues" evidence="5">
    <location>
        <begin position="66"/>
        <end position="101"/>
    </location>
</feature>
<evidence type="ECO:0000256" key="5">
    <source>
        <dbReference type="SAM" id="MobiDB-lite"/>
    </source>
</evidence>
<dbReference type="Gene3D" id="4.10.1000.10">
    <property type="entry name" value="Zinc finger, CCCH-type"/>
    <property type="match status" value="1"/>
</dbReference>
<dbReference type="GO" id="GO:0000209">
    <property type="term" value="P:protein polyubiquitination"/>
    <property type="evidence" value="ECO:0007669"/>
    <property type="project" value="InterPro"/>
</dbReference>
<feature type="compositionally biased region" description="Basic and acidic residues" evidence="5">
    <location>
        <begin position="406"/>
        <end position="422"/>
    </location>
</feature>
<dbReference type="InterPro" id="IPR045072">
    <property type="entry name" value="MKRN-like"/>
</dbReference>
<dbReference type="Proteomes" id="UP001375240">
    <property type="component" value="Unassembled WGS sequence"/>
</dbReference>
<feature type="compositionally biased region" description="Polar residues" evidence="5">
    <location>
        <begin position="345"/>
        <end position="369"/>
    </location>
</feature>
<evidence type="ECO:0000259" key="6">
    <source>
        <dbReference type="PROSITE" id="PS50103"/>
    </source>
</evidence>
<evidence type="ECO:0000313" key="7">
    <source>
        <dbReference type="EMBL" id="KAK6335371.1"/>
    </source>
</evidence>
<dbReference type="AlphaFoldDB" id="A0AAV9U454"/>
<feature type="domain" description="C3H1-type" evidence="6">
    <location>
        <begin position="146"/>
        <end position="173"/>
    </location>
</feature>
<evidence type="ECO:0000313" key="8">
    <source>
        <dbReference type="Proteomes" id="UP001375240"/>
    </source>
</evidence>
<accession>A0AAV9U454</accession>
<feature type="domain" description="C3H1-type" evidence="6">
    <location>
        <begin position="117"/>
        <end position="144"/>
    </location>
</feature>
<dbReference type="SMART" id="SM00356">
    <property type="entry name" value="ZnF_C3H1"/>
    <property type="match status" value="2"/>
</dbReference>
<name>A0AAV9U454_9PEZI</name>
<feature type="region of interest" description="Disordered" evidence="5">
    <location>
        <begin position="1"/>
        <end position="112"/>
    </location>
</feature>
<gene>
    <name evidence="7" type="ORF">TWF696_002150</name>
</gene>
<comment type="caution">
    <text evidence="7">The sequence shown here is derived from an EMBL/GenBank/DDBJ whole genome shotgun (WGS) entry which is preliminary data.</text>
</comment>
<reference evidence="7 8" key="1">
    <citation type="submission" date="2019-10" db="EMBL/GenBank/DDBJ databases">
        <authorList>
            <person name="Palmer J.M."/>
        </authorList>
    </citation>
    <scope>NUCLEOTIDE SEQUENCE [LARGE SCALE GENOMIC DNA]</scope>
    <source>
        <strain evidence="7 8">TWF696</strain>
    </source>
</reference>
<feature type="compositionally biased region" description="Polar residues" evidence="5">
    <location>
        <begin position="1"/>
        <end position="39"/>
    </location>
</feature>
<dbReference type="PANTHER" id="PTHR11224:SF10">
    <property type="entry name" value="IP09428P-RELATED"/>
    <property type="match status" value="1"/>
</dbReference>
<feature type="region of interest" description="Disordered" evidence="5">
    <location>
        <begin position="320"/>
        <end position="388"/>
    </location>
</feature>
<sequence length="596" mass="64310">MASTTTLPQQTSHGHQLHQQSSNPHLQRQESASSLQQLPMSIGSPPDHLQYPAQQNGRPADHRRLSSGNQHTLSGLSGLTNGETNGLQINGANGQNQQFSGTAMPMFDPARSPPNKNLAHVPCKFFRQNQCQAGRSCPFSHSMDPTTESAPCKYFQKGNCKFGGKCANAHVLPDGRRVNRPSFTSNPPLQLGNRIVPDYPNTGPSALANSLSSLPPNHFGAQGFGAFDGSVEQPSPYDMGFSVTYESTFGSPRDENPLSPIATSHRTLGPLDAGLPASLDSNGISYFAKYGPIAASVPSKFGMESPPASLPRNSALQSLRRSAYADENDGNDSSRSRRSPPLQPDETSFSQRILQNRLSRTKFQMSSSLPRPIGHMVSDESPFDHSEGEDLVPTALLQDVYGDRGKEIKNRRMSRPDHEEHIVGSWHRRNTAPNTPAEPTSTVGSPGNRFGPLFSRQRKDEDSPISAIGHVGSPLRNSYAQKSSPPFGPIGRPDPAESGSFITSPTRAGSNLGPSRLGNVPRTTPVPIPHRIERGPSNSSAKMSSNDEDQQLFPIEDVDSSSKKTGPYPGPANGLDLASHSESMLLSDMSKLYVSR</sequence>
<dbReference type="PROSITE" id="PS50103">
    <property type="entry name" value="ZF_C3H1"/>
    <property type="match status" value="2"/>
</dbReference>
<keyword evidence="3 4" id="KW-0862">Zinc</keyword>
<protein>
    <recommendedName>
        <fullName evidence="6">C3H1-type domain-containing protein</fullName>
    </recommendedName>
</protein>
<dbReference type="GO" id="GO:0008270">
    <property type="term" value="F:zinc ion binding"/>
    <property type="evidence" value="ECO:0007669"/>
    <property type="project" value="UniProtKB-KW"/>
</dbReference>
<keyword evidence="8" id="KW-1185">Reference proteome</keyword>
<feature type="compositionally biased region" description="Polar residues" evidence="5">
    <location>
        <begin position="475"/>
        <end position="484"/>
    </location>
</feature>
<evidence type="ECO:0000256" key="3">
    <source>
        <dbReference type="ARBA" id="ARBA00022833"/>
    </source>
</evidence>
<evidence type="ECO:0000256" key="1">
    <source>
        <dbReference type="ARBA" id="ARBA00022723"/>
    </source>
</evidence>
<keyword evidence="1 4" id="KW-0479">Metal-binding</keyword>
<dbReference type="SUPFAM" id="SSF90229">
    <property type="entry name" value="CCCH zinc finger"/>
    <property type="match status" value="1"/>
</dbReference>
<dbReference type="InterPro" id="IPR036855">
    <property type="entry name" value="Znf_CCCH_sf"/>
</dbReference>
<dbReference type="PANTHER" id="PTHR11224">
    <property type="entry name" value="MAKORIN-RELATED"/>
    <property type="match status" value="1"/>
</dbReference>
<evidence type="ECO:0000256" key="2">
    <source>
        <dbReference type="ARBA" id="ARBA00022771"/>
    </source>
</evidence>
<dbReference type="EMBL" id="JAVHNQ010000012">
    <property type="protein sequence ID" value="KAK6335371.1"/>
    <property type="molecule type" value="Genomic_DNA"/>
</dbReference>
<feature type="compositionally biased region" description="Polar residues" evidence="5">
    <location>
        <begin position="431"/>
        <end position="445"/>
    </location>
</feature>
<dbReference type="InterPro" id="IPR000571">
    <property type="entry name" value="Znf_CCCH"/>
</dbReference>
<dbReference type="Pfam" id="PF00642">
    <property type="entry name" value="zf-CCCH"/>
    <property type="match status" value="1"/>
</dbReference>
<feature type="zinc finger region" description="C3H1-type" evidence="4">
    <location>
        <begin position="146"/>
        <end position="173"/>
    </location>
</feature>
<proteinExistence type="predicted"/>
<dbReference type="GO" id="GO:0061630">
    <property type="term" value="F:ubiquitin protein ligase activity"/>
    <property type="evidence" value="ECO:0007669"/>
    <property type="project" value="InterPro"/>
</dbReference>
<evidence type="ECO:0000256" key="4">
    <source>
        <dbReference type="PROSITE-ProRule" id="PRU00723"/>
    </source>
</evidence>
<keyword evidence="2 4" id="KW-0863">Zinc-finger</keyword>